<name>A0A3D8ICF6_9HELI</name>
<dbReference type="EMBL" id="NXLS01000005">
    <property type="protein sequence ID" value="RDU62798.1"/>
    <property type="molecule type" value="Genomic_DNA"/>
</dbReference>
<evidence type="ECO:0000313" key="3">
    <source>
        <dbReference type="Proteomes" id="UP000256650"/>
    </source>
</evidence>
<evidence type="ECO:0000259" key="1">
    <source>
        <dbReference type="Pfam" id="PF00391"/>
    </source>
</evidence>
<protein>
    <recommendedName>
        <fullName evidence="1">PEP-utilising enzyme mobile domain-containing protein</fullName>
    </recommendedName>
</protein>
<dbReference type="GO" id="GO:0016772">
    <property type="term" value="F:transferase activity, transferring phosphorus-containing groups"/>
    <property type="evidence" value="ECO:0007669"/>
    <property type="project" value="InterPro"/>
</dbReference>
<gene>
    <name evidence="2" type="ORF">CQA43_06075</name>
</gene>
<dbReference type="SUPFAM" id="SSF52009">
    <property type="entry name" value="Phosphohistidine domain"/>
    <property type="match status" value="1"/>
</dbReference>
<dbReference type="Proteomes" id="UP000256650">
    <property type="component" value="Unassembled WGS sequence"/>
</dbReference>
<dbReference type="Pfam" id="PF00391">
    <property type="entry name" value="PEP-utilizers"/>
    <property type="match status" value="1"/>
</dbReference>
<keyword evidence="3" id="KW-1185">Reference proteome</keyword>
<dbReference type="SUPFAM" id="SSF56059">
    <property type="entry name" value="Glutathione synthetase ATP-binding domain-like"/>
    <property type="match status" value="1"/>
</dbReference>
<dbReference type="GO" id="GO:0005524">
    <property type="term" value="F:ATP binding"/>
    <property type="evidence" value="ECO:0007669"/>
    <property type="project" value="InterPro"/>
</dbReference>
<dbReference type="InterPro" id="IPR013815">
    <property type="entry name" value="ATP_grasp_subdomain_1"/>
</dbReference>
<dbReference type="PANTHER" id="PTHR43615:SF1">
    <property type="entry name" value="PPDK_N DOMAIN-CONTAINING PROTEIN"/>
    <property type="match status" value="1"/>
</dbReference>
<dbReference type="InterPro" id="IPR051549">
    <property type="entry name" value="PEP_Utilizing_Enz"/>
</dbReference>
<dbReference type="InterPro" id="IPR008279">
    <property type="entry name" value="PEP-util_enz_mobile_dom"/>
</dbReference>
<dbReference type="NCBIfam" id="NF004508">
    <property type="entry name" value="PRK05849.1"/>
    <property type="match status" value="1"/>
</dbReference>
<comment type="caution">
    <text evidence="2">The sequence shown here is derived from an EMBL/GenBank/DDBJ whole genome shotgun (WGS) entry which is preliminary data.</text>
</comment>
<dbReference type="Gene3D" id="3.50.30.10">
    <property type="entry name" value="Phosphohistidine domain"/>
    <property type="match status" value="1"/>
</dbReference>
<dbReference type="AlphaFoldDB" id="A0A3D8ICF6"/>
<organism evidence="2 3">
    <name type="scientific">Helicobacter ganmani</name>
    <dbReference type="NCBI Taxonomy" id="60246"/>
    <lineage>
        <taxon>Bacteria</taxon>
        <taxon>Pseudomonadati</taxon>
        <taxon>Campylobacterota</taxon>
        <taxon>Epsilonproteobacteria</taxon>
        <taxon>Campylobacterales</taxon>
        <taxon>Helicobacteraceae</taxon>
        <taxon>Helicobacter</taxon>
    </lineage>
</organism>
<evidence type="ECO:0000313" key="2">
    <source>
        <dbReference type="EMBL" id="RDU62798.1"/>
    </source>
</evidence>
<feature type="domain" description="PEP-utilising enzyme mobile" evidence="1">
    <location>
        <begin position="701"/>
        <end position="772"/>
    </location>
</feature>
<dbReference type="Gene3D" id="3.30.1490.20">
    <property type="entry name" value="ATP-grasp fold, A domain"/>
    <property type="match status" value="1"/>
</dbReference>
<accession>A0A3D8ICF6</accession>
<sequence>MQLSFQTKARNLLALQGILKSAKVLPLMLTSLKELEANEAGVLEEIQKCFSGENACEKLIVRSSSKSEDSAQTSNAGAFLSLSNVNVESQAILEALRKVGASMPKLDDEILIQPMLEHIAMCGVAMSADKDTLAPYYCIEWDKSGSNSAITDGSAKGLSFFAHKEAELPKDSTLKAIIVMLRELESLFDYKFLDVEFAIDASGDLYCLQVRPLVVKDKLNLYESLPFSALERLQKRIVSLQKQTPDIYGKRAIFGVMPDWNPAEILGLKPKRLALSLYKEIITDNIWAYQRDNYGYLNLRSHPLMHCFLGIPYIDVRLSFNSFIPKALDKKIASKLVDYYLDTLEANPHFHDKIEFNIVFSCYDLNIPHKLKSLLSKGFNENEIKRLEFALLELTNSIINPKKGLYIKDLKKIAKLEQIYKDLEDSHLPTLDKIYWLLESCKRYGTLPFAGIARAGFVAVSMLNSLVEIGFFSLAEKQAFLNSLNTVSKELASSVATLTEETKEEFLSKFGHLRPSTYNILSPRYDEDFRAYFDLGAREGLTSNESNFVLNTKKLQSLDTLLSEHGLKISAKEFLEFLKRAIEGREYAKFEFTKLLSRALSLIGELGVYYGIPKEEMAHLDIQNILNLYASLYSKNPKERFLEEIKRHKEEYALTLSVKLPVLLTNAEQVVSFLSAEIVPNFITQKSVSALISDLSDTNLEGKIVLIKSADPGFDYLFTKNIAGLITCYGGANSHMAIRASELGLPAAIGVGEENFSKFLSAKRIKLDCESGQIVVL</sequence>
<dbReference type="PANTHER" id="PTHR43615">
    <property type="entry name" value="PHOSPHOENOLPYRUVATE SYNTHASE-RELATED"/>
    <property type="match status" value="1"/>
</dbReference>
<reference evidence="2 3" key="1">
    <citation type="submission" date="2018-04" db="EMBL/GenBank/DDBJ databases">
        <title>Novel Campyloabacter and Helicobacter Species and Strains.</title>
        <authorList>
            <person name="Mannion A.J."/>
            <person name="Shen Z."/>
            <person name="Fox J.G."/>
        </authorList>
    </citation>
    <scope>NUCLEOTIDE SEQUENCE [LARGE SCALE GENOMIC DNA]</scope>
    <source>
        <strain evidence="2 3">MIT 99-5101</strain>
    </source>
</reference>
<proteinExistence type="predicted"/>
<dbReference type="OrthoDB" id="3590125at2"/>
<dbReference type="Gene3D" id="3.30.470.20">
    <property type="entry name" value="ATP-grasp fold, B domain"/>
    <property type="match status" value="1"/>
</dbReference>
<dbReference type="InterPro" id="IPR036637">
    <property type="entry name" value="Phosphohistidine_dom_sf"/>
</dbReference>